<comment type="caution">
    <text evidence="3">The sequence shown here is derived from an EMBL/GenBank/DDBJ whole genome shotgun (WGS) entry which is preliminary data.</text>
</comment>
<keyword evidence="2" id="KW-0472">Membrane</keyword>
<feature type="compositionally biased region" description="Basic and acidic residues" evidence="1">
    <location>
        <begin position="1"/>
        <end position="15"/>
    </location>
</feature>
<organism evidence="3 4">
    <name type="scientific">Miscanthus lutarioriparius</name>
    <dbReference type="NCBI Taxonomy" id="422564"/>
    <lineage>
        <taxon>Eukaryota</taxon>
        <taxon>Viridiplantae</taxon>
        <taxon>Streptophyta</taxon>
        <taxon>Embryophyta</taxon>
        <taxon>Tracheophyta</taxon>
        <taxon>Spermatophyta</taxon>
        <taxon>Magnoliopsida</taxon>
        <taxon>Liliopsida</taxon>
        <taxon>Poales</taxon>
        <taxon>Poaceae</taxon>
        <taxon>PACMAD clade</taxon>
        <taxon>Panicoideae</taxon>
        <taxon>Andropogonodae</taxon>
        <taxon>Andropogoneae</taxon>
        <taxon>Saccharinae</taxon>
        <taxon>Miscanthus</taxon>
    </lineage>
</organism>
<proteinExistence type="predicted"/>
<feature type="transmembrane region" description="Helical" evidence="2">
    <location>
        <begin position="392"/>
        <end position="413"/>
    </location>
</feature>
<feature type="transmembrane region" description="Helical" evidence="2">
    <location>
        <begin position="253"/>
        <end position="272"/>
    </location>
</feature>
<sequence length="455" mass="49625">MTDDEHRQTLAEEGRAAPVQPHQPSGGGSPPPLEMEKKAAAAAPPPPPSAKSLTKAEEGISAIKELCHAAKAKENREFGAFIAASTASMMVAWYFLSPDGRGAYNMRYIIPMLLGFACLTSGLSLMLLSQNILDLQEDLVVDVQLVASKWLSLLCSILPVLTLLSSLVLSGYKIYRYIGLIILGLVMTPLAFLRWYIGRNVEGSGEQVDNEHKEQLEAAFKFISAISNSAFGGLVALVVNYNITGYSGSTKGAVLAAIFILFTTGILGLLSMEIRTKVLEINNSRLRGSIIKAMWFIIIFMLLLLSGAALAEVFAIVEFWTFAAFLPLAFASAIYLFPERSVRVPRNNNSNEYLMEQFNWKADKGIKVTMWSFMAIISIFGGFLHGHDKIQYLKACIILLTSAFMSGFVLTLLTIKPDPTSTSLAAATTMLDWTASATFGAAIFSIMVAMFLQIL</sequence>
<evidence type="ECO:0000256" key="2">
    <source>
        <dbReference type="SAM" id="Phobius"/>
    </source>
</evidence>
<accession>A0A811S6D4</accession>
<feature type="region of interest" description="Disordered" evidence="1">
    <location>
        <begin position="1"/>
        <end position="55"/>
    </location>
</feature>
<gene>
    <name evidence="3" type="ORF">NCGR_LOCUS60566</name>
</gene>
<feature type="transmembrane region" description="Helical" evidence="2">
    <location>
        <begin position="150"/>
        <end position="168"/>
    </location>
</feature>
<evidence type="ECO:0000313" key="4">
    <source>
        <dbReference type="Proteomes" id="UP000604825"/>
    </source>
</evidence>
<feature type="transmembrane region" description="Helical" evidence="2">
    <location>
        <begin position="78"/>
        <end position="96"/>
    </location>
</feature>
<feature type="transmembrane region" description="Helical" evidence="2">
    <location>
        <begin position="108"/>
        <end position="129"/>
    </location>
</feature>
<feature type="transmembrane region" description="Helical" evidence="2">
    <location>
        <begin position="174"/>
        <end position="197"/>
    </location>
</feature>
<evidence type="ECO:0000256" key="1">
    <source>
        <dbReference type="SAM" id="MobiDB-lite"/>
    </source>
</evidence>
<evidence type="ECO:0000313" key="3">
    <source>
        <dbReference type="EMBL" id="CAD6336468.1"/>
    </source>
</evidence>
<feature type="transmembrane region" description="Helical" evidence="2">
    <location>
        <begin position="293"/>
        <end position="313"/>
    </location>
</feature>
<reference evidence="3" key="1">
    <citation type="submission" date="2020-10" db="EMBL/GenBank/DDBJ databases">
        <authorList>
            <person name="Han B."/>
            <person name="Lu T."/>
            <person name="Zhao Q."/>
            <person name="Huang X."/>
            <person name="Zhao Y."/>
        </authorList>
    </citation>
    <scope>NUCLEOTIDE SEQUENCE</scope>
</reference>
<protein>
    <submittedName>
        <fullName evidence="3">Uncharacterized protein</fullName>
    </submittedName>
</protein>
<dbReference type="AlphaFoldDB" id="A0A811S6D4"/>
<feature type="transmembrane region" description="Helical" evidence="2">
    <location>
        <begin position="433"/>
        <end position="454"/>
    </location>
</feature>
<name>A0A811S6D4_9POAL</name>
<dbReference type="Proteomes" id="UP000604825">
    <property type="component" value="Unassembled WGS sequence"/>
</dbReference>
<keyword evidence="4" id="KW-1185">Reference proteome</keyword>
<feature type="transmembrane region" description="Helical" evidence="2">
    <location>
        <begin position="218"/>
        <end position="241"/>
    </location>
</feature>
<dbReference type="OrthoDB" id="666588at2759"/>
<keyword evidence="2" id="KW-1133">Transmembrane helix</keyword>
<dbReference type="EMBL" id="CAJGYO010000018">
    <property type="protein sequence ID" value="CAD6336468.1"/>
    <property type="molecule type" value="Genomic_DNA"/>
</dbReference>
<keyword evidence="2" id="KW-0812">Transmembrane</keyword>
<feature type="transmembrane region" description="Helical" evidence="2">
    <location>
        <begin position="368"/>
        <end position="386"/>
    </location>
</feature>